<dbReference type="SUPFAM" id="SSF51735">
    <property type="entry name" value="NAD(P)-binding Rossmann-fold domains"/>
    <property type="match status" value="1"/>
</dbReference>
<dbReference type="InterPro" id="IPR001509">
    <property type="entry name" value="Epimerase_deHydtase"/>
</dbReference>
<evidence type="ECO:0000259" key="1">
    <source>
        <dbReference type="Pfam" id="PF01370"/>
    </source>
</evidence>
<organism evidence="2 3">
    <name type="scientific">Yinghuangia soli</name>
    <dbReference type="NCBI Taxonomy" id="2908204"/>
    <lineage>
        <taxon>Bacteria</taxon>
        <taxon>Bacillati</taxon>
        <taxon>Actinomycetota</taxon>
        <taxon>Actinomycetes</taxon>
        <taxon>Kitasatosporales</taxon>
        <taxon>Streptomycetaceae</taxon>
        <taxon>Yinghuangia</taxon>
    </lineage>
</organism>
<accession>A0AA41Q0Q6</accession>
<feature type="domain" description="NAD-dependent epimerase/dehydratase" evidence="1">
    <location>
        <begin position="4"/>
        <end position="70"/>
    </location>
</feature>
<dbReference type="InterPro" id="IPR036291">
    <property type="entry name" value="NAD(P)-bd_dom_sf"/>
</dbReference>
<protein>
    <submittedName>
        <fullName evidence="2">NAD-dependent epimerase/dehydratase family protein</fullName>
    </submittedName>
</protein>
<dbReference type="Gene3D" id="3.40.50.720">
    <property type="entry name" value="NAD(P)-binding Rossmann-like Domain"/>
    <property type="match status" value="1"/>
</dbReference>
<evidence type="ECO:0000313" key="3">
    <source>
        <dbReference type="Proteomes" id="UP001165378"/>
    </source>
</evidence>
<comment type="caution">
    <text evidence="2">The sequence shown here is derived from an EMBL/GenBank/DDBJ whole genome shotgun (WGS) entry which is preliminary data.</text>
</comment>
<evidence type="ECO:0000313" key="2">
    <source>
        <dbReference type="EMBL" id="MCF2527922.1"/>
    </source>
</evidence>
<sequence>MRKILVIGGSRYFGRHLVELLRDAGDRVTVLNRGASAPPAGVGHIAADRSDGPALAAALGGRTFDTVVDQVLYTPADAATARDVFAGRTARYVATSTMEVYDPATAPALSGARLRPSGAALRGIPEDAVDPREWPVDADLWRDPARAAAAYDEATHYAEGKRQAEAVLAAQAEFAFASVRSAHVAGGGARDFTGRLAHYVDRIADGRPVAVHAAPQPTSFIGHTEIARVLAWAAGADFTGPVNAASRTALSALDLSARIGAHLGREPRFAVVGTPDGADPGTPGGAGPAEASPYSFDRFYAMDNHLAGRLGFTFSDVSDWLPGAIDDALRTRRAGKDA</sequence>
<dbReference type="EMBL" id="JAKFHA010000005">
    <property type="protein sequence ID" value="MCF2527922.1"/>
    <property type="molecule type" value="Genomic_DNA"/>
</dbReference>
<reference evidence="2" key="1">
    <citation type="submission" date="2022-01" db="EMBL/GenBank/DDBJ databases">
        <title>Genome-Based Taxonomic Classification of the Phylum Actinobacteria.</title>
        <authorList>
            <person name="Gao Y."/>
        </authorList>
    </citation>
    <scope>NUCLEOTIDE SEQUENCE</scope>
    <source>
        <strain evidence="2">KLBMP 8922</strain>
    </source>
</reference>
<keyword evidence="3" id="KW-1185">Reference proteome</keyword>
<dbReference type="Pfam" id="PF01370">
    <property type="entry name" value="Epimerase"/>
    <property type="match status" value="1"/>
</dbReference>
<proteinExistence type="predicted"/>
<name>A0AA41Q0Q6_9ACTN</name>
<gene>
    <name evidence="2" type="ORF">LZ495_11925</name>
</gene>
<dbReference type="Proteomes" id="UP001165378">
    <property type="component" value="Unassembled WGS sequence"/>
</dbReference>
<dbReference type="AlphaFoldDB" id="A0AA41Q0Q6"/>
<dbReference type="RefSeq" id="WP_235052091.1">
    <property type="nucleotide sequence ID" value="NZ_JAKFHA010000005.1"/>
</dbReference>